<keyword evidence="1" id="KW-0812">Transmembrane</keyword>
<comment type="caution">
    <text evidence="2">The sequence shown here is derived from an EMBL/GenBank/DDBJ whole genome shotgun (WGS) entry which is preliminary data.</text>
</comment>
<accession>D2MQ48</accession>
<proteinExistence type="predicted"/>
<keyword evidence="1" id="KW-0472">Membrane</keyword>
<keyword evidence="1" id="KW-1133">Transmembrane helix</keyword>
<feature type="transmembrane region" description="Helical" evidence="1">
    <location>
        <begin position="6"/>
        <end position="23"/>
    </location>
</feature>
<dbReference type="AlphaFoldDB" id="D2MQ48"/>
<dbReference type="Proteomes" id="UP000005017">
    <property type="component" value="Unassembled WGS sequence"/>
</dbReference>
<name>D2MQ48_9FIRM</name>
<sequence length="217" mass="24947">MKRVVYSIFSVIISISCIFSGFLKVNATDFETKSGNSGKDFTISISEPMTKEETARKFSKENGVSYKKAFVTLYPDEYKINRLIAKGMSSDTTRELEVGLPVKRGQYYPHISFYCYTSEWKKYWGIKSIYYVTLVRSYKGMSKQFSGEIKAWLRSPYQIEYVVNGDFYHHSSQTSGIAASGEFGLNKLIRLKGEISGSSSTKHYAYFYEHRTVAFQY</sequence>
<dbReference type="PROSITE" id="PS51257">
    <property type="entry name" value="PROKAR_LIPOPROTEIN"/>
    <property type="match status" value="1"/>
</dbReference>
<dbReference type="OrthoDB" id="2680625at2"/>
<gene>
    <name evidence="2" type="ORF">HMPREF9013_0395</name>
</gene>
<evidence type="ECO:0000313" key="3">
    <source>
        <dbReference type="Proteomes" id="UP000005017"/>
    </source>
</evidence>
<reference evidence="3" key="1">
    <citation type="submission" date="2009-12" db="EMBL/GenBank/DDBJ databases">
        <title>Sequence of Clostridiales genomosp. BVAB3 str. UPII9-5.</title>
        <authorList>
            <person name="Madupu R."/>
            <person name="Durkin A.S."/>
            <person name="Torralba M."/>
            <person name="Methe B."/>
            <person name="Sutton G.G."/>
            <person name="Strausberg R.L."/>
            <person name="Nelson K.E."/>
        </authorList>
    </citation>
    <scope>NUCLEOTIDE SEQUENCE [LARGE SCALE GENOMIC DNA]</scope>
    <source>
        <strain evidence="3">W1219</strain>
    </source>
</reference>
<evidence type="ECO:0000313" key="2">
    <source>
        <dbReference type="EMBL" id="EFC05117.1"/>
    </source>
</evidence>
<organism evidence="2 3">
    <name type="scientific">Bulleidia extructa W1219</name>
    <dbReference type="NCBI Taxonomy" id="679192"/>
    <lineage>
        <taxon>Bacteria</taxon>
        <taxon>Bacillati</taxon>
        <taxon>Bacillota</taxon>
        <taxon>Erysipelotrichia</taxon>
        <taxon>Erysipelotrichales</taxon>
        <taxon>Erysipelotrichaceae</taxon>
        <taxon>Bulleidia</taxon>
    </lineage>
</organism>
<dbReference type="RefSeq" id="WP_006627511.1">
    <property type="nucleotide sequence ID" value="NZ_ADFR01000016.1"/>
</dbReference>
<keyword evidence="3" id="KW-1185">Reference proteome</keyword>
<dbReference type="EMBL" id="ADFR01000016">
    <property type="protein sequence ID" value="EFC05117.1"/>
    <property type="molecule type" value="Genomic_DNA"/>
</dbReference>
<evidence type="ECO:0000256" key="1">
    <source>
        <dbReference type="SAM" id="Phobius"/>
    </source>
</evidence>
<protein>
    <submittedName>
        <fullName evidence="2">Uncharacterized protein</fullName>
    </submittedName>
</protein>